<sequence>MKPRLILALAAGLLLLNVLVAQAENSPLAVDELSTRLTAALPDYVNREYARARSDWHLVLTSNPRVAHGPGDSYAIAFVTLERIFQKGRLVPVLIDRTIRVAPSGGRWWLSDVRTVFRPIPEALDSKLGPYLGDYPKPQSDPPTIDALPPYTVVESAFSKAVTTWLRDIQTTSDQY</sequence>
<evidence type="ECO:0000313" key="3">
    <source>
        <dbReference type="Proteomes" id="UP000017396"/>
    </source>
</evidence>
<keyword evidence="3" id="KW-1185">Reference proteome</keyword>
<accession>U5QKH8</accession>
<feature type="signal peptide" evidence="1">
    <location>
        <begin position="1"/>
        <end position="23"/>
    </location>
</feature>
<evidence type="ECO:0000256" key="1">
    <source>
        <dbReference type="SAM" id="SignalP"/>
    </source>
</evidence>
<gene>
    <name evidence="2" type="ORF">GKIL_3236</name>
</gene>
<protein>
    <submittedName>
        <fullName evidence="2">Uncharacterized protein</fullName>
    </submittedName>
</protein>
<dbReference type="EMBL" id="CP003587">
    <property type="protein sequence ID" value="AGY59482.1"/>
    <property type="molecule type" value="Genomic_DNA"/>
</dbReference>
<dbReference type="STRING" id="1183438.GKIL_3236"/>
<feature type="chain" id="PRO_5004664032" evidence="1">
    <location>
        <begin position="24"/>
        <end position="176"/>
    </location>
</feature>
<proteinExistence type="predicted"/>
<organism evidence="2 3">
    <name type="scientific">Gloeobacter kilaueensis (strain ATCC BAA-2537 / CCAP 1431/1 / ULC 316 / JS1)</name>
    <dbReference type="NCBI Taxonomy" id="1183438"/>
    <lineage>
        <taxon>Bacteria</taxon>
        <taxon>Bacillati</taxon>
        <taxon>Cyanobacteriota</taxon>
        <taxon>Cyanophyceae</taxon>
        <taxon>Gloeobacterales</taxon>
        <taxon>Gloeobacteraceae</taxon>
        <taxon>Gloeobacter</taxon>
    </lineage>
</organism>
<dbReference type="Proteomes" id="UP000017396">
    <property type="component" value="Chromosome"/>
</dbReference>
<keyword evidence="1" id="KW-0732">Signal</keyword>
<reference evidence="2 3" key="1">
    <citation type="journal article" date="2013" name="PLoS ONE">
        <title>Cultivation and Complete Genome Sequencing of Gloeobacter kilaueensis sp. nov., from a Lava Cave in Kilauea Caldera, Hawai'i.</title>
        <authorList>
            <person name="Saw J.H."/>
            <person name="Schatz M."/>
            <person name="Brown M.V."/>
            <person name="Kunkel D.D."/>
            <person name="Foster J.S."/>
            <person name="Shick H."/>
            <person name="Christensen S."/>
            <person name="Hou S."/>
            <person name="Wan X."/>
            <person name="Donachie S.P."/>
        </authorList>
    </citation>
    <scope>NUCLEOTIDE SEQUENCE [LARGE SCALE GENOMIC DNA]</scope>
    <source>
        <strain evidence="3">JS</strain>
    </source>
</reference>
<dbReference type="RefSeq" id="WP_023174760.1">
    <property type="nucleotide sequence ID" value="NC_022600.1"/>
</dbReference>
<dbReference type="HOGENOM" id="CLU_130345_0_0_3"/>
<name>U5QKH8_GLOK1</name>
<dbReference type="KEGG" id="glj:GKIL_3236"/>
<dbReference type="OrthoDB" id="9843649at2"/>
<dbReference type="AlphaFoldDB" id="U5QKH8"/>
<evidence type="ECO:0000313" key="2">
    <source>
        <dbReference type="EMBL" id="AGY59482.1"/>
    </source>
</evidence>